<feature type="compositionally biased region" description="Low complexity" evidence="1">
    <location>
        <begin position="46"/>
        <end position="59"/>
    </location>
</feature>
<name>A0A254N8I7_9BURK</name>
<feature type="region of interest" description="Disordered" evidence="1">
    <location>
        <begin position="1"/>
        <end position="136"/>
    </location>
</feature>
<keyword evidence="3" id="KW-1185">Reference proteome</keyword>
<sequence length="231" mass="24483">MSSVNRPGALPRTLLGTEPCAATSPRWPASHDTPQAVPTAWTQAFGRARAQAQPPGAQPESRLGGRTPAARAFRPDDALPEPLSPDAPPLPPPNPWQAPRDGLPTAEGTPTSRPVPGADPVSETHTRVAEAARQVAEPAACAPDTARLWQVALPGAAPGLAGWQLQITQPQPQAPLMLDLRVPPAQGLQARQQLADLDRRLRESGHDLLRTRLRRADGSQDGAPRVDEVDA</sequence>
<dbReference type="OrthoDB" id="8899148at2"/>
<accession>A0A254N8I7</accession>
<dbReference type="EMBL" id="NISI01000007">
    <property type="protein sequence ID" value="OWR02677.1"/>
    <property type="molecule type" value="Genomic_DNA"/>
</dbReference>
<evidence type="ECO:0000313" key="3">
    <source>
        <dbReference type="Proteomes" id="UP000197446"/>
    </source>
</evidence>
<organism evidence="2 3">
    <name type="scientific">Roseateles puraquae</name>
    <dbReference type="NCBI Taxonomy" id="431059"/>
    <lineage>
        <taxon>Bacteria</taxon>
        <taxon>Pseudomonadati</taxon>
        <taxon>Pseudomonadota</taxon>
        <taxon>Betaproteobacteria</taxon>
        <taxon>Burkholderiales</taxon>
        <taxon>Sphaerotilaceae</taxon>
        <taxon>Roseateles</taxon>
    </lineage>
</organism>
<dbReference type="Proteomes" id="UP000197446">
    <property type="component" value="Unassembled WGS sequence"/>
</dbReference>
<evidence type="ECO:0000313" key="2">
    <source>
        <dbReference type="EMBL" id="OWR02677.1"/>
    </source>
</evidence>
<protein>
    <submittedName>
        <fullName evidence="2">Uncharacterized protein</fullName>
    </submittedName>
</protein>
<feature type="region of interest" description="Disordered" evidence="1">
    <location>
        <begin position="211"/>
        <end position="231"/>
    </location>
</feature>
<reference evidence="2 3" key="1">
    <citation type="journal article" date="2007" name="Int. J. Syst. Evol. Microbiol.">
        <title>Description of Pelomonas aquatica sp. nov. and Pelomonas puraquae sp. nov., isolated from industrial and haemodialysis water.</title>
        <authorList>
            <person name="Gomila M."/>
            <person name="Bowien B."/>
            <person name="Falsen E."/>
            <person name="Moore E.R."/>
            <person name="Lalucat J."/>
        </authorList>
    </citation>
    <scope>NUCLEOTIDE SEQUENCE [LARGE SCALE GENOMIC DNA]</scope>
    <source>
        <strain evidence="2 3">CCUG 52769</strain>
    </source>
</reference>
<dbReference type="RefSeq" id="WP_088484567.1">
    <property type="nucleotide sequence ID" value="NZ_NISI01000007.1"/>
</dbReference>
<feature type="compositionally biased region" description="Pro residues" evidence="1">
    <location>
        <begin position="82"/>
        <end position="96"/>
    </location>
</feature>
<proteinExistence type="predicted"/>
<comment type="caution">
    <text evidence="2">The sequence shown here is derived from an EMBL/GenBank/DDBJ whole genome shotgun (WGS) entry which is preliminary data.</text>
</comment>
<dbReference type="AlphaFoldDB" id="A0A254N8I7"/>
<gene>
    <name evidence="2" type="ORF">CDO81_17760</name>
</gene>
<evidence type="ECO:0000256" key="1">
    <source>
        <dbReference type="SAM" id="MobiDB-lite"/>
    </source>
</evidence>